<accession>A0A5C6BD09</accession>
<dbReference type="RefSeq" id="WP_146409732.1">
    <property type="nucleotide sequence ID" value="NZ_SJPU01000005.1"/>
</dbReference>
<evidence type="ECO:0000313" key="1">
    <source>
        <dbReference type="EMBL" id="TWU09938.1"/>
    </source>
</evidence>
<gene>
    <name evidence="1" type="ORF">Poly21_52660</name>
</gene>
<dbReference type="OrthoDB" id="9982852at2"/>
<sequence>MKNEIDEFRLAWLDLSREGKCDVVNGDEYQRVLTEWQEAGSPADIAEFIAASTSKSVDGSSHDGRN</sequence>
<evidence type="ECO:0000313" key="2">
    <source>
        <dbReference type="Proteomes" id="UP000319908"/>
    </source>
</evidence>
<dbReference type="Proteomes" id="UP000319908">
    <property type="component" value="Unassembled WGS sequence"/>
</dbReference>
<reference evidence="1 2" key="1">
    <citation type="journal article" date="2020" name="Antonie Van Leeuwenhoek">
        <title>Rhodopirellula heiligendammensis sp. nov., Rhodopirellula pilleata sp. nov., and Rhodopirellula solitaria sp. nov. isolated from natural or artificial marine surfaces in Northern Germany and California, USA, and emended description of the genus Rhodopirellula.</title>
        <authorList>
            <person name="Kallscheuer N."/>
            <person name="Wiegand S."/>
            <person name="Jogler M."/>
            <person name="Boedeker C."/>
            <person name="Peeters S.H."/>
            <person name="Rast P."/>
            <person name="Heuer A."/>
            <person name="Jetten M.S.M."/>
            <person name="Rohde M."/>
            <person name="Jogler C."/>
        </authorList>
    </citation>
    <scope>NUCLEOTIDE SEQUENCE [LARGE SCALE GENOMIC DNA]</scope>
    <source>
        <strain evidence="1 2">Poly21</strain>
    </source>
</reference>
<dbReference type="EMBL" id="SJPU01000005">
    <property type="protein sequence ID" value="TWU09938.1"/>
    <property type="molecule type" value="Genomic_DNA"/>
</dbReference>
<organism evidence="1 2">
    <name type="scientific">Allorhodopirellula heiligendammensis</name>
    <dbReference type="NCBI Taxonomy" id="2714739"/>
    <lineage>
        <taxon>Bacteria</taxon>
        <taxon>Pseudomonadati</taxon>
        <taxon>Planctomycetota</taxon>
        <taxon>Planctomycetia</taxon>
        <taxon>Pirellulales</taxon>
        <taxon>Pirellulaceae</taxon>
        <taxon>Allorhodopirellula</taxon>
    </lineage>
</organism>
<evidence type="ECO:0008006" key="3">
    <source>
        <dbReference type="Google" id="ProtNLM"/>
    </source>
</evidence>
<keyword evidence="2" id="KW-1185">Reference proteome</keyword>
<dbReference type="AlphaFoldDB" id="A0A5C6BD09"/>
<proteinExistence type="predicted"/>
<comment type="caution">
    <text evidence="1">The sequence shown here is derived from an EMBL/GenBank/DDBJ whole genome shotgun (WGS) entry which is preliminary data.</text>
</comment>
<name>A0A5C6BD09_9BACT</name>
<protein>
    <recommendedName>
        <fullName evidence="3">Antitoxin VbhA domain-containing protein</fullName>
    </recommendedName>
</protein>